<dbReference type="InterPro" id="IPR019642">
    <property type="entry name" value="DUF2507"/>
</dbReference>
<dbReference type="InterPro" id="IPR024096">
    <property type="entry name" value="NO_sig/Golgi_transp_ligand-bd"/>
</dbReference>
<evidence type="ECO:0000313" key="1">
    <source>
        <dbReference type="EMBL" id="SFM39239.1"/>
    </source>
</evidence>
<keyword evidence="2" id="KW-1185">Reference proteome</keyword>
<dbReference type="AlphaFoldDB" id="A0A1I4QGP8"/>
<dbReference type="Gene3D" id="3.30.1380.20">
    <property type="entry name" value="Trafficking protein particle complex subunit 3"/>
    <property type="match status" value="1"/>
</dbReference>
<dbReference type="Pfam" id="PF10702">
    <property type="entry name" value="DUF2507"/>
    <property type="match status" value="1"/>
</dbReference>
<sequence length="119" mass="14233">MTDFNYTLLRETLLPALFGTDEPDILYWGGRRIAREYRKETTEEIQTFFQEAGWGNLVLTSEKRKEMEFEMPLAQEEKQLDRHLEAGFLAEQMEYLKETSAETVVTEKRKRVLFHVHWD</sequence>
<evidence type="ECO:0008006" key="3">
    <source>
        <dbReference type="Google" id="ProtNLM"/>
    </source>
</evidence>
<dbReference type="RefSeq" id="WP_245737072.1">
    <property type="nucleotide sequence ID" value="NZ_FOTY01000042.1"/>
</dbReference>
<dbReference type="Proteomes" id="UP000199668">
    <property type="component" value="Unassembled WGS sequence"/>
</dbReference>
<name>A0A1I4QGP8_9BACI</name>
<organism evidence="1 2">
    <name type="scientific">Salibacterium qingdaonense</name>
    <dbReference type="NCBI Taxonomy" id="266892"/>
    <lineage>
        <taxon>Bacteria</taxon>
        <taxon>Bacillati</taxon>
        <taxon>Bacillota</taxon>
        <taxon>Bacilli</taxon>
        <taxon>Bacillales</taxon>
        <taxon>Bacillaceae</taxon>
    </lineage>
</organism>
<dbReference type="STRING" id="266892.SAMN04488054_14218"/>
<reference evidence="1 2" key="1">
    <citation type="submission" date="2016-10" db="EMBL/GenBank/DDBJ databases">
        <authorList>
            <person name="de Groot N.N."/>
        </authorList>
    </citation>
    <scope>NUCLEOTIDE SEQUENCE [LARGE SCALE GENOMIC DNA]</scope>
    <source>
        <strain evidence="1 2">CGMCC 1.6134</strain>
    </source>
</reference>
<protein>
    <recommendedName>
        <fullName evidence="3">DUF2507 domain-containing protein</fullName>
    </recommendedName>
</protein>
<dbReference type="EMBL" id="FOTY01000042">
    <property type="protein sequence ID" value="SFM39239.1"/>
    <property type="molecule type" value="Genomic_DNA"/>
</dbReference>
<proteinExistence type="predicted"/>
<accession>A0A1I4QGP8</accession>
<dbReference type="SUPFAM" id="SSF111126">
    <property type="entry name" value="Ligand-binding domain in the NO signalling and Golgi transport"/>
    <property type="match status" value="1"/>
</dbReference>
<evidence type="ECO:0000313" key="2">
    <source>
        <dbReference type="Proteomes" id="UP000199668"/>
    </source>
</evidence>
<gene>
    <name evidence="1" type="ORF">SAMN04488054_14218</name>
</gene>